<accession>A0A915I462</accession>
<dbReference type="AlphaFoldDB" id="A0A915I462"/>
<proteinExistence type="predicted"/>
<keyword evidence="1" id="KW-1185">Reference proteome</keyword>
<dbReference type="Proteomes" id="UP000887565">
    <property type="component" value="Unplaced"/>
</dbReference>
<evidence type="ECO:0000313" key="1">
    <source>
        <dbReference type="Proteomes" id="UP000887565"/>
    </source>
</evidence>
<evidence type="ECO:0000313" key="2">
    <source>
        <dbReference type="WBParaSite" id="nRc.2.0.1.t08209-RA"/>
    </source>
</evidence>
<dbReference type="WBParaSite" id="nRc.2.0.1.t08209-RA">
    <property type="protein sequence ID" value="nRc.2.0.1.t08209-RA"/>
    <property type="gene ID" value="nRc.2.0.1.g08209"/>
</dbReference>
<organism evidence="1 2">
    <name type="scientific">Romanomermis culicivorax</name>
    <name type="common">Nematode worm</name>
    <dbReference type="NCBI Taxonomy" id="13658"/>
    <lineage>
        <taxon>Eukaryota</taxon>
        <taxon>Metazoa</taxon>
        <taxon>Ecdysozoa</taxon>
        <taxon>Nematoda</taxon>
        <taxon>Enoplea</taxon>
        <taxon>Dorylaimia</taxon>
        <taxon>Mermithida</taxon>
        <taxon>Mermithoidea</taxon>
        <taxon>Mermithidae</taxon>
        <taxon>Romanomermis</taxon>
    </lineage>
</organism>
<name>A0A915I462_ROMCU</name>
<sequence length="69" mass="7778">MTTSRNVSTYAEANCFSDAPEPVTTRRKMSTYESIDLVNPFATLEQCPTVQCMLQLNDQTIPDECYSGY</sequence>
<protein>
    <submittedName>
        <fullName evidence="2">Uncharacterized protein</fullName>
    </submittedName>
</protein>
<reference evidence="2" key="1">
    <citation type="submission" date="2022-11" db="UniProtKB">
        <authorList>
            <consortium name="WormBaseParasite"/>
        </authorList>
    </citation>
    <scope>IDENTIFICATION</scope>
</reference>